<evidence type="ECO:0000259" key="3">
    <source>
        <dbReference type="Pfam" id="PF00487"/>
    </source>
</evidence>
<keyword evidence="2" id="KW-0472">Membrane</keyword>
<protein>
    <submittedName>
        <fullName evidence="4">Acyl-CoA desaturase</fullName>
    </submittedName>
</protein>
<evidence type="ECO:0000313" key="5">
    <source>
        <dbReference type="Proteomes" id="UP000828924"/>
    </source>
</evidence>
<dbReference type="PANTHER" id="PTHR19353">
    <property type="entry name" value="FATTY ACID DESATURASE 2"/>
    <property type="match status" value="1"/>
</dbReference>
<keyword evidence="2" id="KW-1133">Transmembrane helix</keyword>
<feature type="region of interest" description="Disordered" evidence="1">
    <location>
        <begin position="1"/>
        <end position="59"/>
    </location>
</feature>
<dbReference type="Pfam" id="PF00487">
    <property type="entry name" value="FA_desaturase"/>
    <property type="match status" value="1"/>
</dbReference>
<keyword evidence="5" id="KW-1185">Reference proteome</keyword>
<dbReference type="PANTHER" id="PTHR19353:SF19">
    <property type="entry name" value="DELTA(5) FATTY ACID DESATURASE C-RELATED"/>
    <property type="match status" value="1"/>
</dbReference>
<dbReference type="PIRSF" id="PIRSF015921">
    <property type="entry name" value="FA_sphinglp_des"/>
    <property type="match status" value="1"/>
</dbReference>
<dbReference type="CDD" id="cd03506">
    <property type="entry name" value="Delta6-FADS-like"/>
    <property type="match status" value="1"/>
</dbReference>
<dbReference type="RefSeq" id="WP_242331772.1">
    <property type="nucleotide sequence ID" value="NZ_CP071872.1"/>
</dbReference>
<dbReference type="EMBL" id="CP071872">
    <property type="protein sequence ID" value="UNM13054.1"/>
    <property type="molecule type" value="Genomic_DNA"/>
</dbReference>
<gene>
    <name evidence="4" type="ORF">J4032_17480</name>
</gene>
<evidence type="ECO:0000313" key="4">
    <source>
        <dbReference type="EMBL" id="UNM13054.1"/>
    </source>
</evidence>
<dbReference type="InterPro" id="IPR005804">
    <property type="entry name" value="FA_desaturase_dom"/>
</dbReference>
<evidence type="ECO:0000256" key="2">
    <source>
        <dbReference type="SAM" id="Phobius"/>
    </source>
</evidence>
<feature type="transmembrane region" description="Helical" evidence="2">
    <location>
        <begin position="248"/>
        <end position="266"/>
    </location>
</feature>
<dbReference type="InterPro" id="IPR012171">
    <property type="entry name" value="Fatty_acid_desaturase"/>
</dbReference>
<accession>A0ABY3WKC1</accession>
<feature type="transmembrane region" description="Helical" evidence="2">
    <location>
        <begin position="104"/>
        <end position="123"/>
    </location>
</feature>
<keyword evidence="2" id="KW-0812">Transmembrane</keyword>
<sequence>MPQASVTTALAPEPGPHPGRPAGRSADSSEDRPRDGSEGRSSDGSEDRPRDRSGGSDFAPLLRTAKEQGLLGRRTGWYARVIAVNLLALAAVVTAIALIGPSWWVLPLAAPLAVLSARTAFIAHDAGHAQITPDRRTGRIIQLFHGNLLLGMSQDWWNDKHNRHHANPNHVDKDPDVAPDVLVFSKDHTGGRTGFRGWLTRHQAWLFFPLTTLEGIALKAHGFRHVFSRSADSPSGARGRARDRAVEGGLLVAHAVGYAALLLTALTPLQALVFALLHQMLLGLHLGMAFAPNHKGMAMPGADGGQRWGHLQRQVLTSRNIWGHLQRQVLTSRNIRGGALTDWLLGGLNYQIEHHLFPSMPRPHLRLVQPLVRAHCRRQGLPYTETGLIDSYRQALGHLHEVGGELRAARGTS</sequence>
<reference evidence="4 5" key="1">
    <citation type="submission" date="2021-03" db="EMBL/GenBank/DDBJ databases">
        <title>Complete genome of Streptomyces formicae strain 1H-GS9 (DSM 100524).</title>
        <authorList>
            <person name="Atanasov K.E."/>
            <person name="Altabella T."/>
            <person name="Ferrer A."/>
        </authorList>
    </citation>
    <scope>NUCLEOTIDE SEQUENCE [LARGE SCALE GENOMIC DNA]</scope>
    <source>
        <strain evidence="4 5">1H-GS9</strain>
    </source>
</reference>
<dbReference type="Proteomes" id="UP000828924">
    <property type="component" value="Chromosome"/>
</dbReference>
<feature type="domain" description="Fatty acid desaturase" evidence="3">
    <location>
        <begin position="101"/>
        <end position="386"/>
    </location>
</feature>
<feature type="compositionally biased region" description="Basic and acidic residues" evidence="1">
    <location>
        <begin position="27"/>
        <end position="54"/>
    </location>
</feature>
<proteinExistence type="predicted"/>
<evidence type="ECO:0000256" key="1">
    <source>
        <dbReference type="SAM" id="MobiDB-lite"/>
    </source>
</evidence>
<feature type="transmembrane region" description="Helical" evidence="2">
    <location>
        <begin position="77"/>
        <end position="98"/>
    </location>
</feature>
<name>A0ABY3WKC1_9ACTN</name>
<organism evidence="4 5">
    <name type="scientific">Streptomyces formicae</name>
    <dbReference type="NCBI Taxonomy" id="1616117"/>
    <lineage>
        <taxon>Bacteria</taxon>
        <taxon>Bacillati</taxon>
        <taxon>Actinomycetota</taxon>
        <taxon>Actinomycetes</taxon>
        <taxon>Kitasatosporales</taxon>
        <taxon>Streptomycetaceae</taxon>
        <taxon>Streptomyces</taxon>
    </lineage>
</organism>